<evidence type="ECO:0000313" key="1">
    <source>
        <dbReference type="EMBL" id="MFC3302543.1"/>
    </source>
</evidence>
<dbReference type="GO" id="GO:0016829">
    <property type="term" value="F:lyase activity"/>
    <property type="evidence" value="ECO:0007669"/>
    <property type="project" value="UniProtKB-KW"/>
</dbReference>
<dbReference type="RefSeq" id="WP_189570886.1">
    <property type="nucleotide sequence ID" value="NZ_BMXU01000001.1"/>
</dbReference>
<protein>
    <submittedName>
        <fullName evidence="1">CpcT/CpeT family chromophore lyase</fullName>
    </submittedName>
</protein>
<gene>
    <name evidence="1" type="ORF">ACFONP_07340</name>
</gene>
<reference evidence="2" key="1">
    <citation type="journal article" date="2019" name="Int. J. Syst. Evol. Microbiol.">
        <title>The Global Catalogue of Microorganisms (GCM) 10K type strain sequencing project: providing services to taxonomists for standard genome sequencing and annotation.</title>
        <authorList>
            <consortium name="The Broad Institute Genomics Platform"/>
            <consortium name="The Broad Institute Genome Sequencing Center for Infectious Disease"/>
            <person name="Wu L."/>
            <person name="Ma J."/>
        </authorList>
    </citation>
    <scope>NUCLEOTIDE SEQUENCE [LARGE SCALE GENOMIC DNA]</scope>
    <source>
        <strain evidence="2">KCTC 22245</strain>
    </source>
</reference>
<proteinExistence type="predicted"/>
<dbReference type="Pfam" id="PF06206">
    <property type="entry name" value="CpeT"/>
    <property type="match status" value="1"/>
</dbReference>
<sequence length="196" mass="21703">MASPSDDAEAFARQAVGVWTSAEQASDDAYDYVVTEVVPISVDEGASYIYQQNWIFGSSTQEADSPSLRHGKRPYFQVVTAARDLGDGLVHLTTYRLTSEGRSAARVWIKHREAPFDLDWLSEVACMSHVQKVADGYWEGGATCPNGYKGGARVESRSIRTPDAYVNWDRGFSADGRFIWGPASGGYIFKRWESAE</sequence>
<dbReference type="Proteomes" id="UP001595607">
    <property type="component" value="Unassembled WGS sequence"/>
</dbReference>
<dbReference type="EMBL" id="JBHRVA010000002">
    <property type="protein sequence ID" value="MFC3302543.1"/>
    <property type="molecule type" value="Genomic_DNA"/>
</dbReference>
<accession>A0ABV7MBZ2</accession>
<comment type="caution">
    <text evidence="1">The sequence shown here is derived from an EMBL/GenBank/DDBJ whole genome shotgun (WGS) entry which is preliminary data.</text>
</comment>
<evidence type="ECO:0000313" key="2">
    <source>
        <dbReference type="Proteomes" id="UP001595607"/>
    </source>
</evidence>
<dbReference type="InterPro" id="IPR010404">
    <property type="entry name" value="CpcT/CpeT"/>
</dbReference>
<name>A0ABV7MBZ2_9PROT</name>
<keyword evidence="2" id="KW-1185">Reference proteome</keyword>
<organism evidence="1 2">
    <name type="scientific">Parvularcula lutaonensis</name>
    <dbReference type="NCBI Taxonomy" id="491923"/>
    <lineage>
        <taxon>Bacteria</taxon>
        <taxon>Pseudomonadati</taxon>
        <taxon>Pseudomonadota</taxon>
        <taxon>Alphaproteobacteria</taxon>
        <taxon>Parvularculales</taxon>
        <taxon>Parvularculaceae</taxon>
        <taxon>Parvularcula</taxon>
    </lineage>
</organism>
<dbReference type="Gene3D" id="2.40.128.590">
    <property type="entry name" value="CpcT/CpeT domain"/>
    <property type="match status" value="1"/>
</dbReference>
<keyword evidence="1" id="KW-0456">Lyase</keyword>
<dbReference type="InterPro" id="IPR038672">
    <property type="entry name" value="CpcT/CpeT_sf"/>
</dbReference>